<dbReference type="PANTHER" id="PTHR30469">
    <property type="entry name" value="MULTIDRUG RESISTANCE PROTEIN MDTA"/>
    <property type="match status" value="1"/>
</dbReference>
<name>A0A4U1CV88_9SPHI</name>
<dbReference type="PANTHER" id="PTHR30469:SF36">
    <property type="entry name" value="BLL3903 PROTEIN"/>
    <property type="match status" value="1"/>
</dbReference>
<dbReference type="Gene3D" id="2.40.420.20">
    <property type="match status" value="1"/>
</dbReference>
<dbReference type="Pfam" id="PF25954">
    <property type="entry name" value="Beta-barrel_RND_2"/>
    <property type="match status" value="1"/>
</dbReference>
<dbReference type="GO" id="GO:1990281">
    <property type="term" value="C:efflux pump complex"/>
    <property type="evidence" value="ECO:0007669"/>
    <property type="project" value="TreeGrafter"/>
</dbReference>
<proteinExistence type="inferred from homology"/>
<organism evidence="6 7">
    <name type="scientific">Pedobacter polaris</name>
    <dbReference type="NCBI Taxonomy" id="2571273"/>
    <lineage>
        <taxon>Bacteria</taxon>
        <taxon>Pseudomonadati</taxon>
        <taxon>Bacteroidota</taxon>
        <taxon>Sphingobacteriia</taxon>
        <taxon>Sphingobacteriales</taxon>
        <taxon>Sphingobacteriaceae</taxon>
        <taxon>Pedobacter</taxon>
    </lineage>
</organism>
<dbReference type="Pfam" id="PF25989">
    <property type="entry name" value="YknX_C"/>
    <property type="match status" value="1"/>
</dbReference>
<sequence>MKKRYIFYIILLLGIAYLVYYRISDNKKIAAEGGGGKGAGGGSKDGKGGKGGPGMSVEGIVVKTMPFNSNLEVSGSIEANESVILRSEVAGLVTGIYFKEGTNVNRGAVLVKVNDRDIQAQLREAQTKQNLSATNESRAKQLLQKGAISQEEYDTSLADLQSLKAQAQLIRAQLAKTSIIAPFSGKIGLRSISVGEYLTPSTQIANLLSTNPVKISFSVPEKYVGQIKLNSTISFKTDASNKTYTGKVFAIEPGINQDTRTLQIKALAANPSGELLPGSFAQVKLALSTLNDAILVPTEAVIPVLKGKIVYVSKDGKAKQVNVEAGTRTAESVVITSGLNVGDTVLTTGSMSLKPDAPVKVKIVKSKQ</sequence>
<dbReference type="Gene3D" id="1.10.287.470">
    <property type="entry name" value="Helix hairpin bin"/>
    <property type="match status" value="1"/>
</dbReference>
<accession>A0A4U1CV88</accession>
<feature type="domain" description="YknX-like C-terminal permuted SH3-like" evidence="5">
    <location>
        <begin position="294"/>
        <end position="360"/>
    </location>
</feature>
<dbReference type="InterPro" id="IPR058792">
    <property type="entry name" value="Beta-barrel_RND_2"/>
</dbReference>
<dbReference type="InterPro" id="IPR058637">
    <property type="entry name" value="YknX-like_C"/>
</dbReference>
<evidence type="ECO:0000259" key="5">
    <source>
        <dbReference type="Pfam" id="PF25989"/>
    </source>
</evidence>
<feature type="transmembrane region" description="Helical" evidence="2">
    <location>
        <begin position="5"/>
        <end position="23"/>
    </location>
</feature>
<dbReference type="InterPro" id="IPR006143">
    <property type="entry name" value="RND_pump_MFP"/>
</dbReference>
<dbReference type="SUPFAM" id="SSF111369">
    <property type="entry name" value="HlyD-like secretion proteins"/>
    <property type="match status" value="1"/>
</dbReference>
<keyword evidence="7" id="KW-1185">Reference proteome</keyword>
<evidence type="ECO:0000259" key="3">
    <source>
        <dbReference type="Pfam" id="PF25917"/>
    </source>
</evidence>
<dbReference type="RefSeq" id="WP_136839318.1">
    <property type="nucleotide sequence ID" value="NZ_SWBR01000001.1"/>
</dbReference>
<evidence type="ECO:0000313" key="7">
    <source>
        <dbReference type="Proteomes" id="UP000309488"/>
    </source>
</evidence>
<gene>
    <name evidence="6" type="ORF">FA048_06210</name>
</gene>
<evidence type="ECO:0000313" key="6">
    <source>
        <dbReference type="EMBL" id="TKC13197.1"/>
    </source>
</evidence>
<dbReference type="EMBL" id="SWBR01000001">
    <property type="protein sequence ID" value="TKC13197.1"/>
    <property type="molecule type" value="Genomic_DNA"/>
</dbReference>
<keyword evidence="2" id="KW-0472">Membrane</keyword>
<dbReference type="InterPro" id="IPR058625">
    <property type="entry name" value="MdtA-like_BSH"/>
</dbReference>
<evidence type="ECO:0000259" key="4">
    <source>
        <dbReference type="Pfam" id="PF25954"/>
    </source>
</evidence>
<protein>
    <submittedName>
        <fullName evidence="6">Efflux RND transporter periplasmic adaptor subunit</fullName>
    </submittedName>
</protein>
<comment type="caution">
    <text evidence="6">The sequence shown here is derived from an EMBL/GenBank/DDBJ whole genome shotgun (WGS) entry which is preliminary data.</text>
</comment>
<dbReference type="AlphaFoldDB" id="A0A4U1CV88"/>
<feature type="domain" description="CusB-like beta-barrel" evidence="4">
    <location>
        <begin position="215"/>
        <end position="286"/>
    </location>
</feature>
<dbReference type="NCBIfam" id="TIGR01730">
    <property type="entry name" value="RND_mfp"/>
    <property type="match status" value="1"/>
</dbReference>
<keyword evidence="2" id="KW-0812">Transmembrane</keyword>
<evidence type="ECO:0000256" key="2">
    <source>
        <dbReference type="SAM" id="Phobius"/>
    </source>
</evidence>
<dbReference type="Pfam" id="PF25917">
    <property type="entry name" value="BSH_RND"/>
    <property type="match status" value="1"/>
</dbReference>
<dbReference type="Gene3D" id="2.40.30.170">
    <property type="match status" value="1"/>
</dbReference>
<keyword evidence="2" id="KW-1133">Transmembrane helix</keyword>
<reference evidence="6 7" key="1">
    <citation type="submission" date="2019-04" db="EMBL/GenBank/DDBJ databases">
        <title>Pedobacter sp. RP-3-22 sp. nov., isolated from Arctic soil.</title>
        <authorList>
            <person name="Dahal R.H."/>
            <person name="Kim D.-U."/>
        </authorList>
    </citation>
    <scope>NUCLEOTIDE SEQUENCE [LARGE SCALE GENOMIC DNA]</scope>
    <source>
        <strain evidence="6 7">RP-3-22</strain>
    </source>
</reference>
<dbReference type="Gene3D" id="2.40.50.100">
    <property type="match status" value="1"/>
</dbReference>
<evidence type="ECO:0000256" key="1">
    <source>
        <dbReference type="ARBA" id="ARBA00009477"/>
    </source>
</evidence>
<feature type="domain" description="Multidrug resistance protein MdtA-like barrel-sandwich hybrid" evidence="3">
    <location>
        <begin position="83"/>
        <end position="207"/>
    </location>
</feature>
<dbReference type="GO" id="GO:0015562">
    <property type="term" value="F:efflux transmembrane transporter activity"/>
    <property type="evidence" value="ECO:0007669"/>
    <property type="project" value="TreeGrafter"/>
</dbReference>
<comment type="similarity">
    <text evidence="1">Belongs to the membrane fusion protein (MFP) (TC 8.A.1) family.</text>
</comment>
<dbReference type="Proteomes" id="UP000309488">
    <property type="component" value="Unassembled WGS sequence"/>
</dbReference>
<dbReference type="OrthoDB" id="9806939at2"/>